<keyword evidence="2" id="KW-1185">Reference proteome</keyword>
<gene>
    <name evidence="1" type="ORF">L1987_28131</name>
</gene>
<reference evidence="1 2" key="2">
    <citation type="journal article" date="2022" name="Mol. Ecol. Resour.">
        <title>The genomes of chicory, endive, great burdock and yacon provide insights into Asteraceae paleo-polyploidization history and plant inulin production.</title>
        <authorList>
            <person name="Fan W."/>
            <person name="Wang S."/>
            <person name="Wang H."/>
            <person name="Wang A."/>
            <person name="Jiang F."/>
            <person name="Liu H."/>
            <person name="Zhao H."/>
            <person name="Xu D."/>
            <person name="Zhang Y."/>
        </authorList>
    </citation>
    <scope>NUCLEOTIDE SEQUENCE [LARGE SCALE GENOMIC DNA]</scope>
    <source>
        <strain evidence="2">cv. Yunnan</strain>
        <tissue evidence="1">Leaves</tissue>
    </source>
</reference>
<proteinExistence type="predicted"/>
<reference evidence="2" key="1">
    <citation type="journal article" date="2022" name="Mol. Ecol. Resour.">
        <title>The genomes of chicory, endive, great burdock and yacon provide insights into Asteraceae palaeo-polyploidization history and plant inulin production.</title>
        <authorList>
            <person name="Fan W."/>
            <person name="Wang S."/>
            <person name="Wang H."/>
            <person name="Wang A."/>
            <person name="Jiang F."/>
            <person name="Liu H."/>
            <person name="Zhao H."/>
            <person name="Xu D."/>
            <person name="Zhang Y."/>
        </authorList>
    </citation>
    <scope>NUCLEOTIDE SEQUENCE [LARGE SCALE GENOMIC DNA]</scope>
    <source>
        <strain evidence="2">cv. Yunnan</strain>
    </source>
</reference>
<dbReference type="Proteomes" id="UP001056120">
    <property type="component" value="Linkage Group LG09"/>
</dbReference>
<protein>
    <submittedName>
        <fullName evidence="1">Uncharacterized protein</fullName>
    </submittedName>
</protein>
<accession>A0ACB9IC85</accession>
<sequence length="471" mass="53078">MDTTISYHSSIETGCNLMETNHLFIIFIFLLSSSSNAISIVKNLPGFHGDLPFTLETGYVGVGLEADEEVQFFYYFVESQRDPLNDPVLLYISGGPGGCALFPFLYQIGPVSIDLDNSTNEKVKLGLNPNSWTKTANVIFFDLPAGTGYSYATTYEASKSSDSILAQQSYKFLIKWLKEHPKFINNPLYITGISYMGILVPVVTLEVYKGNERGDQPQLNIKGYVILSPLTNKFNDFNSRFEFAHRLALISDDIYESAKESCGGNYINSDPQNALCSNSLQRVNECTSRIDPVNVLDPFCDAVDPDPSCRKTDAEYLDYYGNDEEVQKALHVRLGSVESFVKNNATIHYDLNKEDNECYSYDIFTSIIYHETLTSKKCQALILSGDHDFTFPYVGVEEWIQFLNLPVESPWSPWFVNNQVAGYRTKYVKNEYSLTYATVKGAGHSIALYKPEEAWVILDGWLASHFNFSDS</sequence>
<evidence type="ECO:0000313" key="1">
    <source>
        <dbReference type="EMBL" id="KAI3805604.1"/>
    </source>
</evidence>
<evidence type="ECO:0000313" key="2">
    <source>
        <dbReference type="Proteomes" id="UP001056120"/>
    </source>
</evidence>
<dbReference type="EMBL" id="CM042026">
    <property type="protein sequence ID" value="KAI3805604.1"/>
    <property type="molecule type" value="Genomic_DNA"/>
</dbReference>
<comment type="caution">
    <text evidence="1">The sequence shown here is derived from an EMBL/GenBank/DDBJ whole genome shotgun (WGS) entry which is preliminary data.</text>
</comment>
<name>A0ACB9IC85_9ASTR</name>
<organism evidence="1 2">
    <name type="scientific">Smallanthus sonchifolius</name>
    <dbReference type="NCBI Taxonomy" id="185202"/>
    <lineage>
        <taxon>Eukaryota</taxon>
        <taxon>Viridiplantae</taxon>
        <taxon>Streptophyta</taxon>
        <taxon>Embryophyta</taxon>
        <taxon>Tracheophyta</taxon>
        <taxon>Spermatophyta</taxon>
        <taxon>Magnoliopsida</taxon>
        <taxon>eudicotyledons</taxon>
        <taxon>Gunneridae</taxon>
        <taxon>Pentapetalae</taxon>
        <taxon>asterids</taxon>
        <taxon>campanulids</taxon>
        <taxon>Asterales</taxon>
        <taxon>Asteraceae</taxon>
        <taxon>Asteroideae</taxon>
        <taxon>Heliantheae alliance</taxon>
        <taxon>Millerieae</taxon>
        <taxon>Smallanthus</taxon>
    </lineage>
</organism>